<evidence type="ECO:0000313" key="3">
    <source>
        <dbReference type="Proteomes" id="UP001377692"/>
    </source>
</evidence>
<dbReference type="Proteomes" id="UP001377692">
    <property type="component" value="Unassembled WGS sequence"/>
</dbReference>
<keyword evidence="3" id="KW-1185">Reference proteome</keyword>
<sequence>MATSNTSPSGKRSTPAKRSKSSSTRNDMVFYLPPIIPALLMDVDDAPSNQLPFAATYKPLRVEFPKWLFSDPSEEDPETLTLYMEVLYDLASARTAMRVPVASKTWTAPIAENDLFVEVPTRYLRDGRYKYHYEVTLFNGDLTPSKELIINIDTTPPSLGQTPLFSFNPAVVRNTLTDAYFQNNDQQLIGALPPPRAEDIPPGFEGETLPYIGAAVGDVVMWYWSQDPAGNELVGRRELKTVDLGKPLEVSFPADFIRQSGNGMHFPRYEVQDRAGTALQRSMSVALNFEGTPVAARTPPSIKEASGNAFSSELKPVDASNGATVLIPASAVIEGAKTRVYWGAPGTAFAYETDTPVSPGSREYTIPKAFIAPHMNKVVEVYYHVQVEGEKPSQIHRTAVQWITGLPRTQSDQIQDGLLVLDTLSGGPATFTIGTWSHIATSQYISAWIEGVERGNVENAVILPIATEMEVPSEDTTITLGSLDKASLEKLAPLYQFRIHVRVSFDDKESWRVFPFVDATLVDSER</sequence>
<organism evidence="2 3">
    <name type="scientific">Pseudomonas kermanshahensis</name>
    <dbReference type="NCBI Taxonomy" id="2745482"/>
    <lineage>
        <taxon>Bacteria</taxon>
        <taxon>Pseudomonadati</taxon>
        <taxon>Pseudomonadota</taxon>
        <taxon>Gammaproteobacteria</taxon>
        <taxon>Pseudomonadales</taxon>
        <taxon>Pseudomonadaceae</taxon>
        <taxon>Pseudomonas</taxon>
    </lineage>
</organism>
<feature type="region of interest" description="Disordered" evidence="1">
    <location>
        <begin position="1"/>
        <end position="24"/>
    </location>
</feature>
<protein>
    <recommendedName>
        <fullName evidence="4">Ig-like domain-containing protein</fullName>
    </recommendedName>
</protein>
<name>A0ABU8R947_9PSED</name>
<reference evidence="2 3" key="1">
    <citation type="submission" date="2024-02" db="EMBL/GenBank/DDBJ databases">
        <title>Identification of pathogenicity and growth-promoting functions of Pseudomonas putida variants.</title>
        <authorList>
            <person name="Sun J."/>
        </authorList>
    </citation>
    <scope>NUCLEOTIDE SEQUENCE [LARGE SCALE GENOMIC DNA]</scope>
    <source>
        <strain evidence="2 3">A04</strain>
    </source>
</reference>
<evidence type="ECO:0008006" key="4">
    <source>
        <dbReference type="Google" id="ProtNLM"/>
    </source>
</evidence>
<proteinExistence type="predicted"/>
<dbReference type="EMBL" id="JBBHLD010000015">
    <property type="protein sequence ID" value="MEJ5906409.1"/>
    <property type="molecule type" value="Genomic_DNA"/>
</dbReference>
<evidence type="ECO:0000256" key="1">
    <source>
        <dbReference type="SAM" id="MobiDB-lite"/>
    </source>
</evidence>
<accession>A0ABU8R947</accession>
<gene>
    <name evidence="2" type="ORF">V7V80_17120</name>
</gene>
<comment type="caution">
    <text evidence="2">The sequence shown here is derived from an EMBL/GenBank/DDBJ whole genome shotgun (WGS) entry which is preliminary data.</text>
</comment>
<feature type="compositionally biased region" description="Polar residues" evidence="1">
    <location>
        <begin position="1"/>
        <end position="12"/>
    </location>
</feature>
<dbReference type="RefSeq" id="WP_339550046.1">
    <property type="nucleotide sequence ID" value="NZ_JBBHLD010000015.1"/>
</dbReference>
<evidence type="ECO:0000313" key="2">
    <source>
        <dbReference type="EMBL" id="MEJ5906409.1"/>
    </source>
</evidence>